<dbReference type="AlphaFoldDB" id="E8N0X9"/>
<dbReference type="Proteomes" id="UP000008922">
    <property type="component" value="Chromosome"/>
</dbReference>
<dbReference type="CDD" id="cd10148">
    <property type="entry name" value="CsoR-like_DUF156"/>
    <property type="match status" value="1"/>
</dbReference>
<dbReference type="Pfam" id="PF02583">
    <property type="entry name" value="Trns_repr_metal"/>
    <property type="match status" value="1"/>
</dbReference>
<name>E8N0X9_ANATU</name>
<gene>
    <name evidence="1" type="ordered locus">ANT_04900</name>
</gene>
<sequence>MKLRDPQLQETLIQRLRRIEGQIRGVEGMLENQRDCREILQQVSAVQAALRSFSRSLLEEYAVTCLLDEEARTDPRLAEKNLRELIELITRAQ</sequence>
<dbReference type="EMBL" id="AP012029">
    <property type="protein sequence ID" value="BAJ62524.1"/>
    <property type="molecule type" value="Genomic_DNA"/>
</dbReference>
<dbReference type="InParanoid" id="E8N0X9"/>
<accession>E8N0X9</accession>
<dbReference type="GO" id="GO:0045892">
    <property type="term" value="P:negative regulation of DNA-templated transcription"/>
    <property type="evidence" value="ECO:0007669"/>
    <property type="project" value="UniProtKB-ARBA"/>
</dbReference>
<dbReference type="KEGG" id="atm:ANT_04900"/>
<proteinExistence type="predicted"/>
<dbReference type="HOGENOM" id="CLU_130332_1_1_0"/>
<evidence type="ECO:0008006" key="3">
    <source>
        <dbReference type="Google" id="ProtNLM"/>
    </source>
</evidence>
<dbReference type="InterPro" id="IPR003735">
    <property type="entry name" value="Metal_Tscrpt_repr"/>
</dbReference>
<dbReference type="InterPro" id="IPR038390">
    <property type="entry name" value="Metal_Tscrpt_repr_sf"/>
</dbReference>
<dbReference type="OrthoDB" id="9798732at2"/>
<dbReference type="PANTHER" id="PTHR33677">
    <property type="entry name" value="TRANSCRIPTIONAL REPRESSOR FRMR-RELATED"/>
    <property type="match status" value="1"/>
</dbReference>
<keyword evidence="2" id="KW-1185">Reference proteome</keyword>
<dbReference type="GO" id="GO:0046872">
    <property type="term" value="F:metal ion binding"/>
    <property type="evidence" value="ECO:0007669"/>
    <property type="project" value="InterPro"/>
</dbReference>
<dbReference type="eggNOG" id="COG1937">
    <property type="taxonomic scope" value="Bacteria"/>
</dbReference>
<dbReference type="Gene3D" id="1.20.58.1000">
    <property type="entry name" value="Metal-sensitive repressor, helix protomer"/>
    <property type="match status" value="1"/>
</dbReference>
<reference evidence="1 2" key="1">
    <citation type="submission" date="2010-12" db="EMBL/GenBank/DDBJ databases">
        <title>Whole genome sequence of Anaerolinea thermophila UNI-1.</title>
        <authorList>
            <person name="Narita-Yamada S."/>
            <person name="Kishi E."/>
            <person name="Watanabe Y."/>
            <person name="Takasaki K."/>
            <person name="Ankai A."/>
            <person name="Oguchi A."/>
            <person name="Fukui S."/>
            <person name="Takahashi M."/>
            <person name="Yashiro I."/>
            <person name="Hosoyama A."/>
            <person name="Sekiguchi Y."/>
            <person name="Hanada S."/>
            <person name="Fujita N."/>
        </authorList>
    </citation>
    <scope>NUCLEOTIDE SEQUENCE [LARGE SCALE GENOMIC DNA]</scope>
    <source>
        <strain evidence="2">DSM 14523 / JCM 11388 / NBRC 100420 / UNI-1</strain>
    </source>
</reference>
<dbReference type="GO" id="GO:0003677">
    <property type="term" value="F:DNA binding"/>
    <property type="evidence" value="ECO:0007669"/>
    <property type="project" value="InterPro"/>
</dbReference>
<dbReference type="RefSeq" id="WP_013558920.1">
    <property type="nucleotide sequence ID" value="NC_014960.1"/>
</dbReference>
<dbReference type="STRING" id="926569.ANT_04900"/>
<evidence type="ECO:0000313" key="2">
    <source>
        <dbReference type="Proteomes" id="UP000008922"/>
    </source>
</evidence>
<protein>
    <recommendedName>
        <fullName evidence="3">Copper-sensing transcriptional repressor CsoR</fullName>
    </recommendedName>
</protein>
<organism evidence="1 2">
    <name type="scientific">Anaerolinea thermophila (strain DSM 14523 / JCM 11388 / NBRC 100420 / UNI-1)</name>
    <dbReference type="NCBI Taxonomy" id="926569"/>
    <lineage>
        <taxon>Bacteria</taxon>
        <taxon>Bacillati</taxon>
        <taxon>Chloroflexota</taxon>
        <taxon>Anaerolineae</taxon>
        <taxon>Anaerolineales</taxon>
        <taxon>Anaerolineaceae</taxon>
        <taxon>Anaerolinea</taxon>
    </lineage>
</organism>
<evidence type="ECO:0000313" key="1">
    <source>
        <dbReference type="EMBL" id="BAJ62524.1"/>
    </source>
</evidence>